<keyword evidence="1" id="KW-0479">Metal-binding</keyword>
<dbReference type="GeneID" id="5430148"/>
<dbReference type="Proteomes" id="UP000001798">
    <property type="component" value="Chromosome 8"/>
</dbReference>
<proteinExistence type="predicted"/>
<feature type="region of interest" description="Disordered" evidence="7">
    <location>
        <begin position="1602"/>
        <end position="1627"/>
    </location>
</feature>
<keyword evidence="6" id="KW-0539">Nucleus</keyword>
<feature type="compositionally biased region" description="Acidic residues" evidence="7">
    <location>
        <begin position="994"/>
        <end position="1004"/>
    </location>
</feature>
<dbReference type="GO" id="GO:0008270">
    <property type="term" value="F:zinc ion binding"/>
    <property type="evidence" value="ECO:0007669"/>
    <property type="project" value="InterPro"/>
</dbReference>
<evidence type="ECO:0000256" key="1">
    <source>
        <dbReference type="ARBA" id="ARBA00022723"/>
    </source>
</evidence>
<keyword evidence="5" id="KW-0804">Transcription</keyword>
<evidence type="ECO:0000256" key="5">
    <source>
        <dbReference type="ARBA" id="ARBA00023163"/>
    </source>
</evidence>
<dbReference type="PANTHER" id="PTHR36206">
    <property type="entry name" value="ASPERCRYPTIN BIOSYNTHESIS CLUSTER-SPECIFIC TRANSCRIPTION REGULATOR ATNN-RELATED"/>
    <property type="match status" value="1"/>
</dbReference>
<reference evidence="9 10" key="2">
    <citation type="journal article" date="2012" name="Eukaryot. Cell">
        <title>Genome update of Botrytis cinerea strains B05.10 and T4.</title>
        <authorList>
            <person name="Staats M."/>
            <person name="van Kan J.A."/>
        </authorList>
    </citation>
    <scope>NUCLEOTIDE SEQUENCE [LARGE SCALE GENOMIC DNA]</scope>
    <source>
        <strain evidence="9 10">B05.10</strain>
    </source>
</reference>
<dbReference type="EMBL" id="CP009812">
    <property type="protein sequence ID" value="ATZ53091.1"/>
    <property type="molecule type" value="Genomic_DNA"/>
</dbReference>
<dbReference type="Gene3D" id="4.10.240.10">
    <property type="entry name" value="Zn(2)-C6 fungal-type DNA-binding domain"/>
    <property type="match status" value="1"/>
</dbReference>
<dbReference type="PROSITE" id="PS50048">
    <property type="entry name" value="ZN2_CY6_FUNGAL_2"/>
    <property type="match status" value="1"/>
</dbReference>
<keyword evidence="3" id="KW-0805">Transcription regulation</keyword>
<accession>A0A384JRH0</accession>
<keyword evidence="2" id="KW-0862">Zinc</keyword>
<reference evidence="9 10" key="3">
    <citation type="journal article" date="2017" name="Mol. Plant Pathol.">
        <title>A gapless genome sequence of the fungus Botrytis cinerea.</title>
        <authorList>
            <person name="Van Kan J.A."/>
            <person name="Stassen J.H."/>
            <person name="Mosbach A."/>
            <person name="Van Der Lee T.A."/>
            <person name="Faino L."/>
            <person name="Farmer A.D."/>
            <person name="Papasotiriou D.G."/>
            <person name="Zhou S."/>
            <person name="Seidl M.F."/>
            <person name="Cottam E."/>
            <person name="Edel D."/>
            <person name="Hahn M."/>
            <person name="Schwartz D.C."/>
            <person name="Dietrich R.A."/>
            <person name="Widdison S."/>
            <person name="Scalliet G."/>
        </authorList>
    </citation>
    <scope>NUCLEOTIDE SEQUENCE [LARGE SCALE GENOMIC DNA]</scope>
    <source>
        <strain evidence="9 10">B05.10</strain>
    </source>
</reference>
<evidence type="ECO:0000313" key="9">
    <source>
        <dbReference type="EMBL" id="ATZ53091.1"/>
    </source>
</evidence>
<evidence type="ECO:0000256" key="3">
    <source>
        <dbReference type="ARBA" id="ARBA00023015"/>
    </source>
</evidence>
<keyword evidence="4" id="KW-0238">DNA-binding</keyword>
<evidence type="ECO:0000256" key="6">
    <source>
        <dbReference type="ARBA" id="ARBA00023242"/>
    </source>
</evidence>
<dbReference type="GO" id="GO:0000981">
    <property type="term" value="F:DNA-binding transcription factor activity, RNA polymerase II-specific"/>
    <property type="evidence" value="ECO:0007669"/>
    <property type="project" value="InterPro"/>
</dbReference>
<evidence type="ECO:0000259" key="8">
    <source>
        <dbReference type="PROSITE" id="PS50048"/>
    </source>
</evidence>
<organism evidence="9 10">
    <name type="scientific">Botryotinia fuckeliana (strain B05.10)</name>
    <name type="common">Noble rot fungus</name>
    <name type="synonym">Botrytis cinerea</name>
    <dbReference type="NCBI Taxonomy" id="332648"/>
    <lineage>
        <taxon>Eukaryota</taxon>
        <taxon>Fungi</taxon>
        <taxon>Dikarya</taxon>
        <taxon>Ascomycota</taxon>
        <taxon>Pezizomycotina</taxon>
        <taxon>Leotiomycetes</taxon>
        <taxon>Helotiales</taxon>
        <taxon>Sclerotiniaceae</taxon>
        <taxon>Botrytis</taxon>
    </lineage>
</organism>
<evidence type="ECO:0000256" key="4">
    <source>
        <dbReference type="ARBA" id="ARBA00023125"/>
    </source>
</evidence>
<name>A0A384JRH0_BOTFB</name>
<dbReference type="Pfam" id="PF00172">
    <property type="entry name" value="Zn_clus"/>
    <property type="match status" value="1"/>
</dbReference>
<feature type="region of interest" description="Disordered" evidence="7">
    <location>
        <begin position="204"/>
        <end position="227"/>
    </location>
</feature>
<dbReference type="OrthoDB" id="428577at2759"/>
<dbReference type="PANTHER" id="PTHR36206:SF4">
    <property type="entry name" value="HYPOTHETICAL CONSERVED PROTEIN (EUROFUNG)-RELATED"/>
    <property type="match status" value="1"/>
</dbReference>
<feature type="region of interest" description="Disordered" evidence="7">
    <location>
        <begin position="1"/>
        <end position="44"/>
    </location>
</feature>
<dbReference type="CDD" id="cd00067">
    <property type="entry name" value="GAL4"/>
    <property type="match status" value="1"/>
</dbReference>
<keyword evidence="10" id="KW-1185">Reference proteome</keyword>
<feature type="region of interest" description="Disordered" evidence="7">
    <location>
        <begin position="960"/>
        <end position="1011"/>
    </location>
</feature>
<evidence type="ECO:0000256" key="2">
    <source>
        <dbReference type="ARBA" id="ARBA00022833"/>
    </source>
</evidence>
<reference evidence="9 10" key="1">
    <citation type="journal article" date="2011" name="PLoS Genet.">
        <title>Genomic analysis of the necrotrophic fungal pathogens Sclerotinia sclerotiorum and Botrytis cinerea.</title>
        <authorList>
            <person name="Amselem J."/>
            <person name="Cuomo C.A."/>
            <person name="van Kan J.A."/>
            <person name="Viaud M."/>
            <person name="Benito E.P."/>
            <person name="Couloux A."/>
            <person name="Coutinho P.M."/>
            <person name="de Vries R.P."/>
            <person name="Dyer P.S."/>
            <person name="Fillinger S."/>
            <person name="Fournier E."/>
            <person name="Gout L."/>
            <person name="Hahn M."/>
            <person name="Kohn L."/>
            <person name="Lapalu N."/>
            <person name="Plummer K.M."/>
            <person name="Pradier J.M."/>
            <person name="Quevillon E."/>
            <person name="Sharon A."/>
            <person name="Simon A."/>
            <person name="ten Have A."/>
            <person name="Tudzynski B."/>
            <person name="Tudzynski P."/>
            <person name="Wincker P."/>
            <person name="Andrew M."/>
            <person name="Anthouard V."/>
            <person name="Beever R.E."/>
            <person name="Beffa R."/>
            <person name="Benoit I."/>
            <person name="Bouzid O."/>
            <person name="Brault B."/>
            <person name="Chen Z."/>
            <person name="Choquer M."/>
            <person name="Collemare J."/>
            <person name="Cotton P."/>
            <person name="Danchin E.G."/>
            <person name="Da Silva C."/>
            <person name="Gautier A."/>
            <person name="Giraud C."/>
            <person name="Giraud T."/>
            <person name="Gonzalez C."/>
            <person name="Grossetete S."/>
            <person name="Guldener U."/>
            <person name="Henrissat B."/>
            <person name="Howlett B.J."/>
            <person name="Kodira C."/>
            <person name="Kretschmer M."/>
            <person name="Lappartient A."/>
            <person name="Leroch M."/>
            <person name="Levis C."/>
            <person name="Mauceli E."/>
            <person name="Neuveglise C."/>
            <person name="Oeser B."/>
            <person name="Pearson M."/>
            <person name="Poulain J."/>
            <person name="Poussereau N."/>
            <person name="Quesneville H."/>
            <person name="Rascle C."/>
            <person name="Schumacher J."/>
            <person name="Segurens B."/>
            <person name="Sexton A."/>
            <person name="Silva E."/>
            <person name="Sirven C."/>
            <person name="Soanes D.M."/>
            <person name="Talbot N.J."/>
            <person name="Templeton M."/>
            <person name="Yandava C."/>
            <person name="Yarden O."/>
            <person name="Zeng Q."/>
            <person name="Rollins J.A."/>
            <person name="Lebrun M.H."/>
            <person name="Dickman M."/>
        </authorList>
    </citation>
    <scope>NUCLEOTIDE SEQUENCE [LARGE SCALE GENOMIC DNA]</scope>
    <source>
        <strain evidence="9 10">B05.10</strain>
    </source>
</reference>
<feature type="domain" description="Zn(2)-C6 fungal-type" evidence="8">
    <location>
        <begin position="53"/>
        <end position="81"/>
    </location>
</feature>
<dbReference type="GO" id="GO:0003677">
    <property type="term" value="F:DNA binding"/>
    <property type="evidence" value="ECO:0007669"/>
    <property type="project" value="UniProtKB-KW"/>
</dbReference>
<feature type="compositionally biased region" description="Acidic residues" evidence="7">
    <location>
        <begin position="1602"/>
        <end position="1613"/>
    </location>
</feature>
<dbReference type="SMART" id="SM00066">
    <property type="entry name" value="GAL4"/>
    <property type="match status" value="1"/>
</dbReference>
<protein>
    <recommendedName>
        <fullName evidence="8">Zn(2)-C6 fungal-type domain-containing protein</fullName>
    </recommendedName>
</protein>
<dbReference type="SUPFAM" id="SSF57701">
    <property type="entry name" value="Zn2/Cys6 DNA-binding domain"/>
    <property type="match status" value="1"/>
</dbReference>
<sequence>MIENGKRDFEEDEVSPSDGENVHAHIDNEDGASHESKKPRKAYQYSHATVKTGCNSCKTRRVKCDETKPACMRCQNFGRVCDGYPAFNERWKPETQMIAVSTSVLPTYQENSNPEAFHLLRNIDHVPQNDPMERTFPPSEETWYEWESPLMKLPSINELPEGSPMNDSRPPVPLVNRSSWESTHIPQDGASSTSQNAQATDFETLESTSSYDNISRIDNPLQETSNKWDTNSLDTFSDLWMPFTKQEIPQYDLSQSSKADMRWDNIGSEHEFDKVIRRRDRQAYEREHVKVNKENISSSLNTANIMKKPIPPEKFERTLALYSEFRMEEKRACSSSTPNNDFMLNESPFFDKTSDYSSVASLDSSSIASVISRPGSAQSNVISQRRRKRFSPLAKRKTAFLRYLGACQNCRARNIKCSLDHHDLEAVEIAYQNASLDGKSTTDHREEELISKWHMGHINNNKDFKKSNDTLKYISGDKTTLNPTHYSNNSALIPAFTGGPGSLSDALLQDHQPFDRSNNSTILTDKECEIGSPNVPPIDTDESDSKIWKYNDFITQPRPHAISSDNIFNNIEYLDNQMMNQQNSLVYTTNELEMYSSDGPLPTTSQGPDVPEIVQNSQERLSFLEQFSGTLEPPKDSNFLFHPPYLVMPLYPEMEHNRRFSTELKGDRNTNDWDLQSIRSINTYRDSGLGSSLPSQGSDSITQELPQAAKEEILTIIRTDSEFQLSLSNIASKISKPRFIRNIRRLLQFFILDLRKTVTDTREKDAVNILERHALWFATRLFDFSNPNRDSDSLTMASYLDQQIDKRLLLEQYLASSLGTKLSEAQIRDGAEKIDASAMEVDDLIDIDYSNFPNVEHIKQFISGGSAFEVLRLNTSQFARNELPDPSSENTRLHIDQQTSSHLKANRISNFQQFRLILAKQARIVLIIQRFLKLMRVHSIVHSYSAVYQEKPGVLEIVSNPFDNNSSNETSETTPDISITTSGDIESDTSGTDYDSDDLPDDPELSASAEERITNPKAYFEKLESLELRMFSNSGLFIHKTGDSTGPAQDEALLCLPKSEHYKCHTDSLLDIIKSSGSGLLLEFLVCHNRAYRAGDNLTTLQEHGYCAKHISMLVQDQQRAEVVRVIQIEIQTILDLVEVFKNFMGLLLASFTSGSFYNTSTTDELDRLIKESGDSSNLTQKCLEVLDIISISSSNDMWSRPLNGFVWQLTTQVIELAILSYAGAHIQPFDTELMEKGIPSFHLPQQFKYHDNTLNRFEGPSFSTLGGLGVKICRRQLQCMDRFLGRKQPWVFHPFNHGSPDPRIRLFLSSTIEALTDLWGPSWKIMKSSLTNEIKQYDIGNGAIIPWKTREAGNDTHLIPLNSEVFCHWIPFRSWNEDEVEVNQELLPRQYLLSSDILLIGAPTDYGLVVNKKCIPSPERILQIKSRLSDQQALRQPNTSRARRYVDSHAIQIQGSAMGFISGSGQVTYKRRIGHTMKDSLVERWRHGLRNPVDLEAFSGVEVSLCSRNARRRRLLNILASDTMINYLHAISFTWDKGVCEASYFKALRCPKSFRKFWKAHKDWQTNIGDAISKCLDALEETGIDEDNQELSAFWVESFDTEGDSDGEDDDNSVGQPDLTKDNATGGGIQSVVQNSIASGLPTPPNSLVSLDLDKFFEEWVVTLFRSEHTWTGFLEDSEESSTMVVVGKECLDFHDQDGFGRCCFLAAKTKGYSVLQTSLQINESLLSNCSAKLKQEKVDSCKTVWNAQELKRGTTFCLGNHGTLEVISGSSKLCPTVVEWKGVKGGKTVGGILKEVKNVGVNENLLGKGTEKHHKEFIRGCWKVKPLPVLVMSKSTKVRFGKD</sequence>
<gene>
    <name evidence="9" type="ORF">BCIN_08g06990</name>
</gene>
<dbReference type="RefSeq" id="XP_024550607.1">
    <property type="nucleotide sequence ID" value="XM_024694814.1"/>
</dbReference>
<dbReference type="InterPro" id="IPR001138">
    <property type="entry name" value="Zn2Cys6_DnaBD"/>
</dbReference>
<evidence type="ECO:0000313" key="10">
    <source>
        <dbReference type="Proteomes" id="UP000001798"/>
    </source>
</evidence>
<dbReference type="InterPro" id="IPR052360">
    <property type="entry name" value="Transcr_Regulatory_Proteins"/>
</dbReference>
<dbReference type="PROSITE" id="PS00463">
    <property type="entry name" value="ZN2_CY6_FUNGAL_1"/>
    <property type="match status" value="1"/>
</dbReference>
<feature type="compositionally biased region" description="Polar residues" evidence="7">
    <location>
        <begin position="961"/>
        <end position="984"/>
    </location>
</feature>
<evidence type="ECO:0000256" key="7">
    <source>
        <dbReference type="SAM" id="MobiDB-lite"/>
    </source>
</evidence>
<feature type="compositionally biased region" description="Polar residues" evidence="7">
    <location>
        <begin position="204"/>
        <end position="213"/>
    </location>
</feature>
<dbReference type="InterPro" id="IPR036864">
    <property type="entry name" value="Zn2-C6_fun-type_DNA-bd_sf"/>
</dbReference>
<feature type="compositionally biased region" description="Basic and acidic residues" evidence="7">
    <location>
        <begin position="20"/>
        <end position="36"/>
    </location>
</feature>
<dbReference type="VEuPathDB" id="FungiDB:Bcin08g06990"/>